<dbReference type="RefSeq" id="WP_153415296.1">
    <property type="nucleotide sequence ID" value="NZ_WEGK01000020.1"/>
</dbReference>
<comment type="caution">
    <text evidence="1">The sequence shown here is derived from an EMBL/GenBank/DDBJ whole genome shotgun (WGS) entry which is preliminary data.</text>
</comment>
<keyword evidence="2" id="KW-1185">Reference proteome</keyword>
<organism evidence="1 2">
    <name type="scientific">Nocardia macrotermitis</name>
    <dbReference type="NCBI Taxonomy" id="2585198"/>
    <lineage>
        <taxon>Bacteria</taxon>
        <taxon>Bacillati</taxon>
        <taxon>Actinomycetota</taxon>
        <taxon>Actinomycetes</taxon>
        <taxon>Mycobacteriales</taxon>
        <taxon>Nocardiaceae</taxon>
        <taxon>Nocardia</taxon>
    </lineage>
</organism>
<reference evidence="1 2" key="1">
    <citation type="submission" date="2019-10" db="EMBL/GenBank/DDBJ databases">
        <title>Nocardia macrotermitis sp. nov. and Nocardia aurantia sp. nov., isolated from the gut of fungus growing-termite Macrotermes natalensis.</title>
        <authorList>
            <person name="Benndorf R."/>
            <person name="Schwitalla J."/>
            <person name="Martin K."/>
            <person name="De Beer W."/>
            <person name="Kaster A.-K."/>
            <person name="Vollmers J."/>
            <person name="Poulsen M."/>
            <person name="Beemelmanns C."/>
        </authorList>
    </citation>
    <scope>NUCLEOTIDE SEQUENCE [LARGE SCALE GENOMIC DNA]</scope>
    <source>
        <strain evidence="1 2">RB20</strain>
    </source>
</reference>
<proteinExistence type="predicted"/>
<protein>
    <submittedName>
        <fullName evidence="1">Uncharacterized protein</fullName>
    </submittedName>
</protein>
<evidence type="ECO:0000313" key="1">
    <source>
        <dbReference type="EMBL" id="MQY23539.1"/>
    </source>
</evidence>
<dbReference type="EMBL" id="WEGK01000020">
    <property type="protein sequence ID" value="MQY23539.1"/>
    <property type="molecule type" value="Genomic_DNA"/>
</dbReference>
<gene>
    <name evidence="1" type="ORF">NRB20_66690</name>
</gene>
<dbReference type="AlphaFoldDB" id="A0A7K0DD45"/>
<accession>A0A7K0DD45</accession>
<name>A0A7K0DD45_9NOCA</name>
<evidence type="ECO:0000313" key="2">
    <source>
        <dbReference type="Proteomes" id="UP000438448"/>
    </source>
</evidence>
<dbReference type="Proteomes" id="UP000438448">
    <property type="component" value="Unassembled WGS sequence"/>
</dbReference>
<sequence length="66" mass="7201">MAPIPEEDSVSYRNPDLPADERPTCATCDAQGCALCDGARSGRHRTGPAVLLYCASRRGHIPKFLW</sequence>